<evidence type="ECO:0000256" key="1">
    <source>
        <dbReference type="SAM" id="MobiDB-lite"/>
    </source>
</evidence>
<dbReference type="EMBL" id="ML735220">
    <property type="protein sequence ID" value="KAE8395150.1"/>
    <property type="molecule type" value="Genomic_DNA"/>
</dbReference>
<dbReference type="SUPFAM" id="SSF54695">
    <property type="entry name" value="POZ domain"/>
    <property type="match status" value="1"/>
</dbReference>
<reference evidence="3" key="2">
    <citation type="submission" date="2019-04" db="EMBL/GenBank/DDBJ databases">
        <title>Friends and foes A comparative genomics studyof 23 Aspergillus species from section Flavi.</title>
        <authorList>
            <consortium name="DOE Joint Genome Institute"/>
            <person name="Kjaerbolling I."/>
            <person name="Vesth T."/>
            <person name="Frisvad J.C."/>
            <person name="Nybo J.L."/>
            <person name="Theobald S."/>
            <person name="Kildgaard S."/>
            <person name="Isbrandt T."/>
            <person name="Kuo A."/>
            <person name="Sato A."/>
            <person name="Lyhne E.K."/>
            <person name="Kogle M.E."/>
            <person name="Wiebenga A."/>
            <person name="Kun R.S."/>
            <person name="Lubbers R.J."/>
            <person name="Makela M.R."/>
            <person name="Barry K."/>
            <person name="Chovatia M."/>
            <person name="Clum A."/>
            <person name="Daum C."/>
            <person name="Haridas S."/>
            <person name="He G."/>
            <person name="LaButti K."/>
            <person name="Lipzen A."/>
            <person name="Mondo S."/>
            <person name="Riley R."/>
            <person name="Salamov A."/>
            <person name="Simmons B.A."/>
            <person name="Magnuson J.K."/>
            <person name="Henrissat B."/>
            <person name="Mortensen U.H."/>
            <person name="Larsen T.O."/>
            <person name="Devries R.P."/>
            <person name="Grigoriev I.V."/>
            <person name="Machida M."/>
            <person name="Baker S.E."/>
            <person name="Andersen M.R."/>
        </authorList>
    </citation>
    <scope>NUCLEOTIDE SEQUENCE [LARGE SCALE GENOMIC DNA]</scope>
    <source>
        <strain evidence="3">IBT 14317</strain>
    </source>
</reference>
<dbReference type="SMART" id="SM00225">
    <property type="entry name" value="BTB"/>
    <property type="match status" value="1"/>
</dbReference>
<keyword evidence="5" id="KW-1185">Reference proteome</keyword>
<organism evidence="3">
    <name type="scientific">Petromyces alliaceus</name>
    <name type="common">Aspergillus alliaceus</name>
    <dbReference type="NCBI Taxonomy" id="209559"/>
    <lineage>
        <taxon>Eukaryota</taxon>
        <taxon>Fungi</taxon>
        <taxon>Dikarya</taxon>
        <taxon>Ascomycota</taxon>
        <taxon>Pezizomycotina</taxon>
        <taxon>Eurotiomycetes</taxon>
        <taxon>Eurotiomycetidae</taxon>
        <taxon>Eurotiales</taxon>
        <taxon>Aspergillaceae</taxon>
        <taxon>Aspergillus</taxon>
        <taxon>Aspergillus subgen. Circumdati</taxon>
    </lineage>
</organism>
<dbReference type="InterPro" id="IPR011333">
    <property type="entry name" value="SKP1/BTB/POZ_sf"/>
</dbReference>
<dbReference type="Gene3D" id="3.30.710.10">
    <property type="entry name" value="Potassium Channel Kv1.1, Chain A"/>
    <property type="match status" value="1"/>
</dbReference>
<dbReference type="Proteomes" id="UP000541154">
    <property type="component" value="Unassembled WGS sequence"/>
</dbReference>
<dbReference type="PROSITE" id="PS50097">
    <property type="entry name" value="BTB"/>
    <property type="match status" value="1"/>
</dbReference>
<reference evidence="4 5" key="1">
    <citation type="submission" date="2019-04" db="EMBL/GenBank/DDBJ databases">
        <title>Aspergillus burnettii sp. nov., novel species from soil in southeast Queensland.</title>
        <authorList>
            <person name="Gilchrist C.L.M."/>
            <person name="Pitt J.I."/>
            <person name="Lange L."/>
            <person name="Lacey H.J."/>
            <person name="Vuong D."/>
            <person name="Midgley D.J."/>
            <person name="Greenfield P."/>
            <person name="Bradbury M."/>
            <person name="Lacey E."/>
            <person name="Busk P.K."/>
            <person name="Pilgaard B."/>
            <person name="Chooi Y.H."/>
            <person name="Piggott A.M."/>
        </authorList>
    </citation>
    <scope>NUCLEOTIDE SEQUENCE [LARGE SCALE GENOMIC DNA]</scope>
    <source>
        <strain evidence="4 5">FRR 5400</strain>
    </source>
</reference>
<evidence type="ECO:0000313" key="4">
    <source>
        <dbReference type="EMBL" id="KAF5860586.1"/>
    </source>
</evidence>
<dbReference type="CDD" id="cd18186">
    <property type="entry name" value="BTB_POZ_ZBTB_KLHL-like"/>
    <property type="match status" value="1"/>
</dbReference>
<evidence type="ECO:0000313" key="5">
    <source>
        <dbReference type="Proteomes" id="UP000541154"/>
    </source>
</evidence>
<feature type="domain" description="BTB" evidence="2">
    <location>
        <begin position="49"/>
        <end position="115"/>
    </location>
</feature>
<dbReference type="OMA" id="ESNCRNE"/>
<dbReference type="AlphaFoldDB" id="A0A5N6FTP4"/>
<dbReference type="Proteomes" id="UP000326877">
    <property type="component" value="Unassembled WGS sequence"/>
</dbReference>
<evidence type="ECO:0000259" key="2">
    <source>
        <dbReference type="PROSITE" id="PS50097"/>
    </source>
</evidence>
<dbReference type="Pfam" id="PF00651">
    <property type="entry name" value="BTB"/>
    <property type="match status" value="1"/>
</dbReference>
<dbReference type="PANTHER" id="PTHR47843">
    <property type="entry name" value="BTB DOMAIN-CONTAINING PROTEIN-RELATED"/>
    <property type="match status" value="1"/>
</dbReference>
<name>A0A5N6FTP4_PETAA</name>
<dbReference type="OrthoDB" id="6359816at2759"/>
<sequence length="260" mass="30017">MDMIDEDPEPLSPKATTTPKDKTPYWDASYRKDALLTSVSKLLLDSQYSDFTILCGGYRFPVHKAVICPQSEFFAKAMNGSFFEAKSNEIVLPDDPLVVRMMLDYFYKSDYTFYMDYGFPSSKGIEGVDLPSDMIDRLDCCELSLHLKVILLAYRLLLTTFRNLATRKFFQVLYKASFSTVFPRAVKEAYAATTGHHRLIRRNIVTFAFRVLHGQCHRCDIGYNFPKHILDESPEFTRDLMERCIDSLVEKRRDRSATEA</sequence>
<feature type="region of interest" description="Disordered" evidence="1">
    <location>
        <begin position="1"/>
        <end position="20"/>
    </location>
</feature>
<accession>A0A8H6A4S5</accession>
<proteinExistence type="predicted"/>
<dbReference type="InterPro" id="IPR000210">
    <property type="entry name" value="BTB/POZ_dom"/>
</dbReference>
<dbReference type="PANTHER" id="PTHR47843:SF5">
    <property type="entry name" value="BTB_POZ DOMAIN PROTEIN"/>
    <property type="match status" value="1"/>
</dbReference>
<evidence type="ECO:0000313" key="3">
    <source>
        <dbReference type="EMBL" id="KAE8395150.1"/>
    </source>
</evidence>
<protein>
    <recommendedName>
        <fullName evidence="2">BTB domain-containing protein</fullName>
    </recommendedName>
</protein>
<gene>
    <name evidence="3" type="ORF">BDV23DRAFT_195373</name>
    <name evidence="4" type="ORF">ETB97_001360</name>
</gene>
<accession>A0A5N7CLN1</accession>
<dbReference type="EMBL" id="SPNV01000125">
    <property type="protein sequence ID" value="KAF5860586.1"/>
    <property type="molecule type" value="Genomic_DNA"/>
</dbReference>
<accession>A0A5N6FTP4</accession>